<accession>A0A0T6BFY3</accession>
<feature type="non-terminal residue" evidence="2">
    <location>
        <position position="243"/>
    </location>
</feature>
<evidence type="ECO:0000256" key="1">
    <source>
        <dbReference type="SAM" id="SignalP"/>
    </source>
</evidence>
<protein>
    <recommendedName>
        <fullName evidence="4">DUF19 domain-containing protein</fullName>
    </recommendedName>
</protein>
<dbReference type="PANTHER" id="PTHR20997:SF2">
    <property type="entry name" value="EG:BACR42I17.2 PROTEIN-RELATED"/>
    <property type="match status" value="1"/>
</dbReference>
<dbReference type="Proteomes" id="UP000051574">
    <property type="component" value="Unassembled WGS sequence"/>
</dbReference>
<organism evidence="2 3">
    <name type="scientific">Oryctes borbonicus</name>
    <dbReference type="NCBI Taxonomy" id="1629725"/>
    <lineage>
        <taxon>Eukaryota</taxon>
        <taxon>Metazoa</taxon>
        <taxon>Ecdysozoa</taxon>
        <taxon>Arthropoda</taxon>
        <taxon>Hexapoda</taxon>
        <taxon>Insecta</taxon>
        <taxon>Pterygota</taxon>
        <taxon>Neoptera</taxon>
        <taxon>Endopterygota</taxon>
        <taxon>Coleoptera</taxon>
        <taxon>Polyphaga</taxon>
        <taxon>Scarabaeiformia</taxon>
        <taxon>Scarabaeidae</taxon>
        <taxon>Dynastinae</taxon>
        <taxon>Oryctes</taxon>
    </lineage>
</organism>
<feature type="signal peptide" evidence="1">
    <location>
        <begin position="1"/>
        <end position="15"/>
    </location>
</feature>
<dbReference type="InterPro" id="IPR009832">
    <property type="entry name" value="DUF1397"/>
</dbReference>
<dbReference type="PANTHER" id="PTHR20997">
    <property type="entry name" value="EG:BACR42I17.2 PROTEIN-RELATED"/>
    <property type="match status" value="1"/>
</dbReference>
<gene>
    <name evidence="2" type="ORF">AMK59_1772</name>
</gene>
<feature type="chain" id="PRO_5012678267" description="DUF19 domain-containing protein" evidence="1">
    <location>
        <begin position="16"/>
        <end position="243"/>
    </location>
</feature>
<keyword evidence="1" id="KW-0732">Signal</keyword>
<evidence type="ECO:0000313" key="3">
    <source>
        <dbReference type="Proteomes" id="UP000051574"/>
    </source>
</evidence>
<comment type="caution">
    <text evidence="2">The sequence shown here is derived from an EMBL/GenBank/DDBJ whole genome shotgun (WGS) entry which is preliminary data.</text>
</comment>
<reference evidence="2 3" key="1">
    <citation type="submission" date="2015-09" db="EMBL/GenBank/DDBJ databases">
        <title>Draft genome of the scarab beetle Oryctes borbonicus.</title>
        <authorList>
            <person name="Meyer J.M."/>
            <person name="Markov G.V."/>
            <person name="Baskaran P."/>
            <person name="Herrmann M."/>
            <person name="Sommer R.J."/>
            <person name="Roedelsperger C."/>
        </authorList>
    </citation>
    <scope>NUCLEOTIDE SEQUENCE [LARGE SCALE GENOMIC DNA]</scope>
    <source>
        <strain evidence="2">OB123</strain>
        <tissue evidence="2">Whole animal</tissue>
    </source>
</reference>
<keyword evidence="3" id="KW-1185">Reference proteome</keyword>
<name>A0A0T6BFY3_9SCAR</name>
<evidence type="ECO:0000313" key="2">
    <source>
        <dbReference type="EMBL" id="KRT86252.1"/>
    </source>
</evidence>
<sequence length="243" mass="27224">MFMFVAIVHVRFSVAGSILCEENLLGRLSDISDLSDLPNISDININELETATVENYTKDALSMLKQKCSNVSGGDAVYQELKNKAKSLHEFLRDTINVTVVMSELEEAKKTGSMDEVFAKYCAKKPDAMSRLRDITETFKKCLEPSDQESIDMKLNLTEKMVHFLCEKDGDKIAMFIANGGEECLQSKFEGLQGCMNKSSGFLPSDNWQTMSLVQVDEKVCEEFPVVEECVVNVLEECKVKTP</sequence>
<evidence type="ECO:0008006" key="4">
    <source>
        <dbReference type="Google" id="ProtNLM"/>
    </source>
</evidence>
<dbReference type="OrthoDB" id="6512861at2759"/>
<proteinExistence type="predicted"/>
<dbReference type="Pfam" id="PF07165">
    <property type="entry name" value="DUF1397"/>
    <property type="match status" value="1"/>
</dbReference>
<dbReference type="AlphaFoldDB" id="A0A0T6BFY3"/>
<dbReference type="EMBL" id="LJIG01000688">
    <property type="protein sequence ID" value="KRT86252.1"/>
    <property type="molecule type" value="Genomic_DNA"/>
</dbReference>